<evidence type="ECO:0000313" key="4">
    <source>
        <dbReference type="EMBL" id="QCK16804.1"/>
    </source>
</evidence>
<proteinExistence type="predicted"/>
<dbReference type="InterPro" id="IPR001638">
    <property type="entry name" value="Solute-binding_3/MltF_N"/>
</dbReference>
<keyword evidence="5" id="KW-1185">Reference proteome</keyword>
<dbReference type="PANTHER" id="PTHR35936">
    <property type="entry name" value="MEMBRANE-BOUND LYTIC MUREIN TRANSGLYCOSYLASE F"/>
    <property type="match status" value="1"/>
</dbReference>
<reference evidence="4 5" key="1">
    <citation type="submission" date="2018-04" db="EMBL/GenBank/DDBJ databases">
        <title>Complete genome uncultured novel isolate.</title>
        <authorList>
            <person name="Merlino G."/>
        </authorList>
    </citation>
    <scope>NUCLEOTIDE SEQUENCE [LARGE SCALE GENOMIC DNA]</scope>
    <source>
        <strain evidence="5">R1DC9</strain>
    </source>
</reference>
<dbReference type="SUPFAM" id="SSF53850">
    <property type="entry name" value="Periplasmic binding protein-like II"/>
    <property type="match status" value="1"/>
</dbReference>
<dbReference type="Pfam" id="PF00497">
    <property type="entry name" value="SBP_bac_3"/>
    <property type="match status" value="1"/>
</dbReference>
<dbReference type="Gene3D" id="3.40.190.10">
    <property type="entry name" value="Periplasmic binding protein-like II"/>
    <property type="match status" value="2"/>
</dbReference>
<dbReference type="Proteomes" id="UP000298616">
    <property type="component" value="Chromosome"/>
</dbReference>
<name>A0A4D7K7U2_9BACT</name>
<evidence type="ECO:0000256" key="1">
    <source>
        <dbReference type="ARBA" id="ARBA00022729"/>
    </source>
</evidence>
<dbReference type="KEGG" id="fpf:DCC35_19730"/>
<organism evidence="4 5">
    <name type="scientific">Mangrovivirga cuniculi</name>
    <dbReference type="NCBI Taxonomy" id="2715131"/>
    <lineage>
        <taxon>Bacteria</taxon>
        <taxon>Pseudomonadati</taxon>
        <taxon>Bacteroidota</taxon>
        <taxon>Cytophagia</taxon>
        <taxon>Cytophagales</taxon>
        <taxon>Mangrovivirgaceae</taxon>
        <taxon>Mangrovivirga</taxon>
    </lineage>
</organism>
<gene>
    <name evidence="4" type="ORF">DCC35_19730</name>
</gene>
<dbReference type="PANTHER" id="PTHR35936:SF25">
    <property type="entry name" value="ABC TRANSPORTER SUBSTRATE-BINDING PROTEIN"/>
    <property type="match status" value="1"/>
</dbReference>
<feature type="region of interest" description="Disordered" evidence="2">
    <location>
        <begin position="302"/>
        <end position="324"/>
    </location>
</feature>
<dbReference type="OrthoDB" id="9774451at2"/>
<protein>
    <recommendedName>
        <fullName evidence="3">Solute-binding protein family 3/N-terminal domain-containing protein</fullName>
    </recommendedName>
</protein>
<accession>A0A4D7K7U2</accession>
<dbReference type="RefSeq" id="WP_137092397.1">
    <property type="nucleotide sequence ID" value="NZ_CP028923.1"/>
</dbReference>
<evidence type="ECO:0000259" key="3">
    <source>
        <dbReference type="SMART" id="SM00062"/>
    </source>
</evidence>
<feature type="domain" description="Solute-binding protein family 3/N-terminal" evidence="3">
    <location>
        <begin position="22"/>
        <end position="245"/>
    </location>
</feature>
<dbReference type="AlphaFoldDB" id="A0A4D7K7U2"/>
<dbReference type="EMBL" id="CP028923">
    <property type="protein sequence ID" value="QCK16804.1"/>
    <property type="molecule type" value="Genomic_DNA"/>
</dbReference>
<evidence type="ECO:0000313" key="5">
    <source>
        <dbReference type="Proteomes" id="UP000298616"/>
    </source>
</evidence>
<dbReference type="SMART" id="SM00062">
    <property type="entry name" value="PBPb"/>
    <property type="match status" value="1"/>
</dbReference>
<evidence type="ECO:0000256" key="2">
    <source>
        <dbReference type="SAM" id="MobiDB-lite"/>
    </source>
</evidence>
<sequence>MIRYIVLLLIIASVSVSGQIQKLNLASDVYPPFTNTSNKTSVALDLVSTALRRADIQSNSSILPFGRVMTGIEANVFDGSAALWKTKERQEYLIYSEPYLENQLILVGLSGTDVNKGSIDELEGMTVGIVRNYAYGNDLFNRDNIHLVYGADDQANLNKLIAGEIDVMLVDKLLIEYMLQIHLNEVKEKLAISSSPIIVKPLYLALQKDLPYASEIIDSFNREIKNMISDGTYNRILNLNWISADIDGDGAAELVLNGDKAGISEPLSAYSVFSSTNMAENRNYVIDDKEYKNWNSIPQKYKQKSRVQSSTDPENPGLIIKLQR</sequence>
<keyword evidence="1" id="KW-0732">Signal</keyword>